<proteinExistence type="predicted"/>
<comment type="caution">
    <text evidence="1">The sequence shown here is derived from an EMBL/GenBank/DDBJ whole genome shotgun (WGS) entry which is preliminary data.</text>
</comment>
<name>A0ACA9N896_9GLOM</name>
<feature type="non-terminal residue" evidence="1">
    <location>
        <position position="40"/>
    </location>
</feature>
<keyword evidence="2" id="KW-1185">Reference proteome</keyword>
<organism evidence="1 2">
    <name type="scientific">Scutellospora calospora</name>
    <dbReference type="NCBI Taxonomy" id="85575"/>
    <lineage>
        <taxon>Eukaryota</taxon>
        <taxon>Fungi</taxon>
        <taxon>Fungi incertae sedis</taxon>
        <taxon>Mucoromycota</taxon>
        <taxon>Glomeromycotina</taxon>
        <taxon>Glomeromycetes</taxon>
        <taxon>Diversisporales</taxon>
        <taxon>Gigasporaceae</taxon>
        <taxon>Scutellospora</taxon>
    </lineage>
</organism>
<protein>
    <submittedName>
        <fullName evidence="1">5900_t:CDS:1</fullName>
    </submittedName>
</protein>
<dbReference type="Proteomes" id="UP000789860">
    <property type="component" value="Unassembled WGS sequence"/>
</dbReference>
<sequence>DVDIPEQALKEVFLGQDIAEILSRRKLHIRGLTSSQLTTN</sequence>
<evidence type="ECO:0000313" key="2">
    <source>
        <dbReference type="Proteomes" id="UP000789860"/>
    </source>
</evidence>
<gene>
    <name evidence="1" type="ORF">SCALOS_LOCUS8234</name>
</gene>
<accession>A0ACA9N896</accession>
<dbReference type="EMBL" id="CAJVPM010021084">
    <property type="protein sequence ID" value="CAG8638484.1"/>
    <property type="molecule type" value="Genomic_DNA"/>
</dbReference>
<evidence type="ECO:0000313" key="1">
    <source>
        <dbReference type="EMBL" id="CAG8638484.1"/>
    </source>
</evidence>
<feature type="non-terminal residue" evidence="1">
    <location>
        <position position="1"/>
    </location>
</feature>
<reference evidence="1" key="1">
    <citation type="submission" date="2021-06" db="EMBL/GenBank/DDBJ databases">
        <authorList>
            <person name="Kallberg Y."/>
            <person name="Tangrot J."/>
            <person name="Rosling A."/>
        </authorList>
    </citation>
    <scope>NUCLEOTIDE SEQUENCE</scope>
    <source>
        <strain evidence="1">AU212A</strain>
    </source>
</reference>